<feature type="region of interest" description="Disordered" evidence="5">
    <location>
        <begin position="177"/>
        <end position="200"/>
    </location>
</feature>
<comment type="caution">
    <text evidence="7">The sequence shown here is derived from an EMBL/GenBank/DDBJ whole genome shotgun (WGS) entry which is preliminary data.</text>
</comment>
<feature type="compositionally biased region" description="Low complexity" evidence="5">
    <location>
        <begin position="352"/>
        <end position="369"/>
    </location>
</feature>
<accession>A0A8H4QPH6</accession>
<evidence type="ECO:0000256" key="2">
    <source>
        <dbReference type="ARBA" id="ARBA00022692"/>
    </source>
</evidence>
<evidence type="ECO:0000256" key="1">
    <source>
        <dbReference type="ARBA" id="ARBA00004167"/>
    </source>
</evidence>
<feature type="transmembrane region" description="Helical" evidence="6">
    <location>
        <begin position="378"/>
        <end position="401"/>
    </location>
</feature>
<feature type="region of interest" description="Disordered" evidence="5">
    <location>
        <begin position="336"/>
        <end position="369"/>
    </location>
</feature>
<evidence type="ECO:0000313" key="7">
    <source>
        <dbReference type="EMBL" id="KAF4614942.1"/>
    </source>
</evidence>
<feature type="region of interest" description="Disordered" evidence="5">
    <location>
        <begin position="237"/>
        <end position="259"/>
    </location>
</feature>
<dbReference type="Gene3D" id="1.20.5.510">
    <property type="entry name" value="Single helix bin"/>
    <property type="match status" value="1"/>
</dbReference>
<gene>
    <name evidence="7" type="ORF">D9613_002754</name>
</gene>
<dbReference type="PANTHER" id="PTHR15549">
    <property type="entry name" value="PAIRED IMMUNOGLOBULIN-LIKE TYPE 2 RECEPTOR"/>
    <property type="match status" value="1"/>
</dbReference>
<keyword evidence="3 6" id="KW-1133">Transmembrane helix</keyword>
<organism evidence="7 8">
    <name type="scientific">Agrocybe pediades</name>
    <dbReference type="NCBI Taxonomy" id="84607"/>
    <lineage>
        <taxon>Eukaryota</taxon>
        <taxon>Fungi</taxon>
        <taxon>Dikarya</taxon>
        <taxon>Basidiomycota</taxon>
        <taxon>Agaricomycotina</taxon>
        <taxon>Agaricomycetes</taxon>
        <taxon>Agaricomycetidae</taxon>
        <taxon>Agaricales</taxon>
        <taxon>Agaricineae</taxon>
        <taxon>Strophariaceae</taxon>
        <taxon>Agrocybe</taxon>
    </lineage>
</organism>
<dbReference type="GO" id="GO:0071944">
    <property type="term" value="C:cell periphery"/>
    <property type="evidence" value="ECO:0007669"/>
    <property type="project" value="UniProtKB-ARBA"/>
</dbReference>
<keyword evidence="4 6" id="KW-0472">Membrane</keyword>
<protein>
    <submittedName>
        <fullName evidence="7">Uncharacterized protein</fullName>
    </submittedName>
</protein>
<feature type="compositionally biased region" description="Low complexity" evidence="5">
    <location>
        <begin position="177"/>
        <end position="196"/>
    </location>
</feature>
<feature type="transmembrane region" description="Helical" evidence="6">
    <location>
        <begin position="205"/>
        <end position="228"/>
    </location>
</feature>
<keyword evidence="8" id="KW-1185">Reference proteome</keyword>
<dbReference type="InterPro" id="IPR051694">
    <property type="entry name" value="Immunoregulatory_rcpt-like"/>
</dbReference>
<proteinExistence type="predicted"/>
<evidence type="ECO:0000256" key="3">
    <source>
        <dbReference type="ARBA" id="ARBA00022989"/>
    </source>
</evidence>
<reference evidence="7 8" key="1">
    <citation type="submission" date="2019-12" db="EMBL/GenBank/DDBJ databases">
        <authorList>
            <person name="Floudas D."/>
            <person name="Bentzer J."/>
            <person name="Ahren D."/>
            <person name="Johansson T."/>
            <person name="Persson P."/>
            <person name="Tunlid A."/>
        </authorList>
    </citation>
    <scope>NUCLEOTIDE SEQUENCE [LARGE SCALE GENOMIC DNA]</scope>
    <source>
        <strain evidence="7 8">CBS 102.39</strain>
    </source>
</reference>
<evidence type="ECO:0000313" key="8">
    <source>
        <dbReference type="Proteomes" id="UP000521872"/>
    </source>
</evidence>
<dbReference type="AlphaFoldDB" id="A0A8H4QPH6"/>
<dbReference type="Proteomes" id="UP000521872">
    <property type="component" value="Unassembled WGS sequence"/>
</dbReference>
<keyword evidence="2 6" id="KW-0812">Transmembrane</keyword>
<dbReference type="PANTHER" id="PTHR15549:SF33">
    <property type="entry name" value="MEMBRANE PROTEIN WSC4, PUTATIVE (AFU_ORTHOLOGUE AFUA_5G09020)-RELATED"/>
    <property type="match status" value="1"/>
</dbReference>
<evidence type="ECO:0000256" key="6">
    <source>
        <dbReference type="SAM" id="Phobius"/>
    </source>
</evidence>
<dbReference type="EMBL" id="JAACJL010000044">
    <property type="protein sequence ID" value="KAF4614942.1"/>
    <property type="molecule type" value="Genomic_DNA"/>
</dbReference>
<evidence type="ECO:0000256" key="5">
    <source>
        <dbReference type="SAM" id="MobiDB-lite"/>
    </source>
</evidence>
<name>A0A8H4QPH6_9AGAR</name>
<feature type="compositionally biased region" description="Polar residues" evidence="5">
    <location>
        <begin position="337"/>
        <end position="350"/>
    </location>
</feature>
<evidence type="ECO:0000256" key="4">
    <source>
        <dbReference type="ARBA" id="ARBA00023136"/>
    </source>
</evidence>
<dbReference type="GO" id="GO:0016020">
    <property type="term" value="C:membrane"/>
    <property type="evidence" value="ECO:0007669"/>
    <property type="project" value="UniProtKB-SubCell"/>
</dbReference>
<comment type="subcellular location">
    <subcellularLocation>
        <location evidence="1">Membrane</location>
        <topology evidence="1">Single-pass membrane protein</topology>
    </subcellularLocation>
</comment>
<sequence length="497" mass="52442">MTLVPRSTWIGGTSAQANELIQGFELLKGKSGTHLQRSLGDRGVCNNGSFPIEVLPAMSHYLGPTLQTANPCQCNTVTYSLMSACGACQGRTYLSWSVWSANCPTVSINTYPEPIPSGVAIPGWAYLDVKATDNFDPTLAKENSNLTESTAIPSPTSTRLTSTITIHLSTTSSRASASSTSSSVLTTTTSSSSSSSPEQVRRENAIGGGVVGGLAGLLLILALLFWFIKRRRRLARNGQHLPSPSPTPADPENPTWHEGPYMRQANLNPAPQMSPAVSDGRTFPRWSTYKTNCSAVYDEVFLQPIPPNTKVPHYAYLDVVTSDTFNATLAQAAGGVESTNIPAPTSSSSDMAPGGNPTGDANNGDANNGASKKSNAGAIAGGVVGGLVGLAIIVCLVLWLLRRRRRAAPSSSSFGPGMMASRPMTAASTTYPSTPAPKVYDPNDPSTYPSNMPNAFTPSPEPMRQHTGYVTPNYTGNSGQMVYNQTAKPTYTGAPEL</sequence>